<dbReference type="AlphaFoldDB" id="A0A847R2D1"/>
<dbReference type="EMBL" id="JABAEK010000009">
    <property type="protein sequence ID" value="NLQ17985.1"/>
    <property type="molecule type" value="Genomic_DNA"/>
</dbReference>
<dbReference type="CDD" id="cd00207">
    <property type="entry name" value="fer2"/>
    <property type="match status" value="1"/>
</dbReference>
<dbReference type="InterPro" id="IPR001041">
    <property type="entry name" value="2Fe-2S_ferredoxin-type"/>
</dbReference>
<proteinExistence type="inferred from homology"/>
<evidence type="ECO:0000313" key="10">
    <source>
        <dbReference type="EMBL" id="NLQ17985.1"/>
    </source>
</evidence>
<organism evidence="10 11">
    <name type="scientific">Marinomonas profundi</name>
    <dbReference type="NCBI Taxonomy" id="2726122"/>
    <lineage>
        <taxon>Bacteria</taxon>
        <taxon>Pseudomonadati</taxon>
        <taxon>Pseudomonadota</taxon>
        <taxon>Gammaproteobacteria</taxon>
        <taxon>Oceanospirillales</taxon>
        <taxon>Oceanospirillaceae</taxon>
        <taxon>Marinomonas</taxon>
    </lineage>
</organism>
<evidence type="ECO:0000256" key="2">
    <source>
        <dbReference type="ARBA" id="ARBA00022448"/>
    </source>
</evidence>
<comment type="caution">
    <text evidence="10">The sequence shown here is derived from an EMBL/GenBank/DDBJ whole genome shotgun (WGS) entry which is preliminary data.</text>
</comment>
<evidence type="ECO:0000256" key="7">
    <source>
        <dbReference type="ARBA" id="ARBA00023014"/>
    </source>
</evidence>
<dbReference type="InterPro" id="IPR036010">
    <property type="entry name" value="2Fe-2S_ferredoxin-like_sf"/>
</dbReference>
<dbReference type="Pfam" id="PF00111">
    <property type="entry name" value="Fer2"/>
    <property type="match status" value="1"/>
</dbReference>
<dbReference type="Proteomes" id="UP000586067">
    <property type="component" value="Unassembled WGS sequence"/>
</dbReference>
<evidence type="ECO:0000256" key="8">
    <source>
        <dbReference type="ARBA" id="ARBA00034078"/>
    </source>
</evidence>
<dbReference type="GO" id="GO:0051537">
    <property type="term" value="F:2 iron, 2 sulfur cluster binding"/>
    <property type="evidence" value="ECO:0007669"/>
    <property type="project" value="UniProtKB-KW"/>
</dbReference>
<comment type="similarity">
    <text evidence="1">Belongs to the 2Fe2S plant-type ferredoxin family.</text>
</comment>
<gene>
    <name evidence="10" type="ORF">HGG82_10130</name>
</gene>
<evidence type="ECO:0000256" key="4">
    <source>
        <dbReference type="ARBA" id="ARBA00022723"/>
    </source>
</evidence>
<keyword evidence="5" id="KW-0249">Electron transport</keyword>
<keyword evidence="3" id="KW-0001">2Fe-2S</keyword>
<evidence type="ECO:0000259" key="9">
    <source>
        <dbReference type="PROSITE" id="PS51085"/>
    </source>
</evidence>
<keyword evidence="4" id="KW-0479">Metal-binding</keyword>
<evidence type="ECO:0000313" key="11">
    <source>
        <dbReference type="Proteomes" id="UP000586067"/>
    </source>
</evidence>
<keyword evidence="6" id="KW-0408">Iron</keyword>
<evidence type="ECO:0000256" key="6">
    <source>
        <dbReference type="ARBA" id="ARBA00023004"/>
    </source>
</evidence>
<dbReference type="InterPro" id="IPR012675">
    <property type="entry name" value="Beta-grasp_dom_sf"/>
</dbReference>
<sequence length="118" mass="13138">MLKLIDNKRKEKLLVPPKLIPQKKKIHLTFLDPEQSISIEQGETILHALLSANIAIKHACTNGVCGVCLTPLLSGDIDYANRLPHGLNDKEKQQGYFLPCIATCKTDISIAKPKVRLR</sequence>
<evidence type="ECO:0000256" key="1">
    <source>
        <dbReference type="ARBA" id="ARBA00007874"/>
    </source>
</evidence>
<accession>A0A847R2D1</accession>
<dbReference type="Gene3D" id="3.10.20.30">
    <property type="match status" value="1"/>
</dbReference>
<evidence type="ECO:0000256" key="3">
    <source>
        <dbReference type="ARBA" id="ARBA00022714"/>
    </source>
</evidence>
<protein>
    <submittedName>
        <fullName evidence="10">2Fe-2S iron-sulfur cluster binding domain-containing protein</fullName>
    </submittedName>
</protein>
<keyword evidence="11" id="KW-1185">Reference proteome</keyword>
<reference evidence="10 11" key="1">
    <citation type="submission" date="2020-04" db="EMBL/GenBank/DDBJ databases">
        <title>Marinomonas sp. M1K-6 isolated from the deep seawater of the Mariana Trench.</title>
        <authorList>
            <person name="Li Y."/>
        </authorList>
    </citation>
    <scope>NUCLEOTIDE SEQUENCE [LARGE SCALE GENOMIC DNA]</scope>
    <source>
        <strain evidence="10 11">M1K-6</strain>
    </source>
</reference>
<keyword evidence="7" id="KW-0411">Iron-sulfur</keyword>
<comment type="cofactor">
    <cofactor evidence="8">
        <name>[2Fe-2S] cluster</name>
        <dbReference type="ChEBI" id="CHEBI:190135"/>
    </cofactor>
</comment>
<feature type="domain" description="2Fe-2S ferredoxin-type" evidence="9">
    <location>
        <begin position="24"/>
        <end position="116"/>
    </location>
</feature>
<name>A0A847R2D1_9GAMM</name>
<evidence type="ECO:0000256" key="5">
    <source>
        <dbReference type="ARBA" id="ARBA00022982"/>
    </source>
</evidence>
<dbReference type="PROSITE" id="PS51085">
    <property type="entry name" value="2FE2S_FER_2"/>
    <property type="match status" value="1"/>
</dbReference>
<dbReference type="SUPFAM" id="SSF54292">
    <property type="entry name" value="2Fe-2S ferredoxin-like"/>
    <property type="match status" value="1"/>
</dbReference>
<keyword evidence="2" id="KW-0813">Transport</keyword>
<dbReference type="PROSITE" id="PS00197">
    <property type="entry name" value="2FE2S_FER_1"/>
    <property type="match status" value="1"/>
</dbReference>
<dbReference type="InterPro" id="IPR006058">
    <property type="entry name" value="2Fe2S_fd_BS"/>
</dbReference>
<dbReference type="PANTHER" id="PTHR43112">
    <property type="entry name" value="FERREDOXIN"/>
    <property type="match status" value="1"/>
</dbReference>
<dbReference type="PANTHER" id="PTHR43112:SF3">
    <property type="entry name" value="FERREDOXIN-2, CHLOROPLASTIC"/>
    <property type="match status" value="1"/>
</dbReference>
<dbReference type="GO" id="GO:0046872">
    <property type="term" value="F:metal ion binding"/>
    <property type="evidence" value="ECO:0007669"/>
    <property type="project" value="UniProtKB-KW"/>
</dbReference>